<dbReference type="Gene3D" id="3.30.70.2600">
    <property type="match status" value="1"/>
</dbReference>
<name>A0ABR3ATH1_PHYBL</name>
<proteinExistence type="inferred from homology"/>
<comment type="subcellular location">
    <subcellularLocation>
        <location evidence="2">Cytoplasm</location>
    </subcellularLocation>
</comment>
<evidence type="ECO:0000256" key="4">
    <source>
        <dbReference type="ARBA" id="ARBA00022438"/>
    </source>
</evidence>
<keyword evidence="4 11" id="KW-0031">Aminopeptidase</keyword>
<dbReference type="Pfam" id="PF03571">
    <property type="entry name" value="Peptidase_M49"/>
    <property type="match status" value="1"/>
</dbReference>
<reference evidence="12 13" key="1">
    <citation type="submission" date="2024-04" db="EMBL/GenBank/DDBJ databases">
        <title>Symmetric and asymmetric DNA N6-adenine methylation regulates different biological responses in Mucorales.</title>
        <authorList>
            <consortium name="Lawrence Berkeley National Laboratory"/>
            <person name="Lax C."/>
            <person name="Mondo S.J."/>
            <person name="Osorio-Concepcion M."/>
            <person name="Muszewska A."/>
            <person name="Corrochano-Luque M."/>
            <person name="Gutierrez G."/>
            <person name="Riley R."/>
            <person name="Lipzen A."/>
            <person name="Guo J."/>
            <person name="Hundley H."/>
            <person name="Amirebrahimi M."/>
            <person name="Ng V."/>
            <person name="Lorenzo-Gutierrez D."/>
            <person name="Binder U."/>
            <person name="Yang J."/>
            <person name="Song Y."/>
            <person name="Canovas D."/>
            <person name="Navarro E."/>
            <person name="Freitag M."/>
            <person name="Gabaldon T."/>
            <person name="Grigoriev I.V."/>
            <person name="Corrochano L.M."/>
            <person name="Nicolas F.E."/>
            <person name="Garre V."/>
        </authorList>
    </citation>
    <scope>NUCLEOTIDE SEQUENCE [LARGE SCALE GENOMIC DNA]</scope>
    <source>
        <strain evidence="12 13">L51</strain>
    </source>
</reference>
<dbReference type="InterPro" id="IPR039461">
    <property type="entry name" value="Peptidase_M49"/>
</dbReference>
<evidence type="ECO:0000256" key="6">
    <source>
        <dbReference type="ARBA" id="ARBA00022670"/>
    </source>
</evidence>
<evidence type="ECO:0000256" key="2">
    <source>
        <dbReference type="ARBA" id="ARBA00004496"/>
    </source>
</evidence>
<dbReference type="EC" id="3.4.14.4" evidence="11"/>
<keyword evidence="7 11" id="KW-0479">Metal-binding</keyword>
<dbReference type="Gene3D" id="3.30.540.30">
    <property type="match status" value="3"/>
</dbReference>
<keyword evidence="8 11" id="KW-0378">Hydrolase</keyword>
<evidence type="ECO:0000256" key="9">
    <source>
        <dbReference type="ARBA" id="ARBA00022833"/>
    </source>
</evidence>
<gene>
    <name evidence="12" type="ORF">J3Q64DRAFT_1754155</name>
</gene>
<evidence type="ECO:0000256" key="11">
    <source>
        <dbReference type="PIRNR" id="PIRNR007828"/>
    </source>
</evidence>
<dbReference type="PIRSF" id="PIRSF007828">
    <property type="entry name" value="Dipeptidyl-peptidase_III"/>
    <property type="match status" value="1"/>
</dbReference>
<evidence type="ECO:0000256" key="1">
    <source>
        <dbReference type="ARBA" id="ARBA00001336"/>
    </source>
</evidence>
<organism evidence="12 13">
    <name type="scientific">Phycomyces blakesleeanus</name>
    <dbReference type="NCBI Taxonomy" id="4837"/>
    <lineage>
        <taxon>Eukaryota</taxon>
        <taxon>Fungi</taxon>
        <taxon>Fungi incertae sedis</taxon>
        <taxon>Mucoromycota</taxon>
        <taxon>Mucoromycotina</taxon>
        <taxon>Mucoromycetes</taxon>
        <taxon>Mucorales</taxon>
        <taxon>Phycomycetaceae</taxon>
        <taxon>Phycomyces</taxon>
    </lineage>
</organism>
<keyword evidence="10 11" id="KW-0482">Metalloprotease</keyword>
<evidence type="ECO:0000256" key="10">
    <source>
        <dbReference type="ARBA" id="ARBA00023049"/>
    </source>
</evidence>
<evidence type="ECO:0000256" key="3">
    <source>
        <dbReference type="ARBA" id="ARBA00010200"/>
    </source>
</evidence>
<dbReference type="EMBL" id="JBCLYO010000016">
    <property type="protein sequence ID" value="KAL0081955.1"/>
    <property type="molecule type" value="Genomic_DNA"/>
</dbReference>
<keyword evidence="6 11" id="KW-0645">Protease</keyword>
<comment type="caution">
    <text evidence="12">The sequence shown here is derived from an EMBL/GenBank/DDBJ whole genome shotgun (WGS) entry which is preliminary data.</text>
</comment>
<dbReference type="PANTHER" id="PTHR23422">
    <property type="entry name" value="DIPEPTIDYL PEPTIDASE III-RELATED"/>
    <property type="match status" value="1"/>
</dbReference>
<sequence>MNVLSRLSSSSLRKIRNPLIRTMSTRYLADPKTPISRLEAKPFFEALTDKEKTYAHFMSRASFHGTRIVIAQTNPGAPEIYDLILSLFTNEREELVDIEALAKKSGVSQEAFDQLLEYSAQFLGNLSNYKSFGDEKFIPRLSADDFEKIVEASESHEAHVLFTKKRGEMYNVEPVAKNLIGYPDDGHISGYYSKNTTKEDIKIVQEYLEKINISPLNTRLFKTAEGYQLHIASSQAPDDIPQPETLENGITLEIFYNDFQPCMKKAADMVKGAIHFAANAHQKKMLEAYYESFNLGSIDAHMESQREWLKDINPRVETNLGFIETYRDPQGVRAEWEGFVAMVNEEQTKKFNNLVSQAPLFVSRLPWPPAFERETINKPDFTSLEVLSFATAGVPAGINIPNYTNITQLLGSKNVSLGNVISAQSPGEKFPFIRNEDLDLYTTYRNPSFELQVGTHEMGHGTGKLLEEDAEGKLNFDKGTIDPLTNQPVQSWYKSGQTFNSVFKSIASSYEECRAECIAMVLGPHADILKIFNLEGQKAEDVLYIMYLNMARAGLTALEFYDPTAKKWGQAHMQARYAILNTMLKSGQGFVEIKQIKDSNGEETLEIHLDRSKIRSVGAPAVAVFLNKLQVYKAMAAEKLGTQLYLEATSVPEKWATHMRDIVLRNKQPRKVFVQANTFIENGKVVLKDYEPTPVGMIQSYVERRV</sequence>
<dbReference type="Proteomes" id="UP001448207">
    <property type="component" value="Unassembled WGS sequence"/>
</dbReference>
<evidence type="ECO:0000256" key="8">
    <source>
        <dbReference type="ARBA" id="ARBA00022801"/>
    </source>
</evidence>
<dbReference type="PANTHER" id="PTHR23422:SF11">
    <property type="entry name" value="DIPEPTIDYL PEPTIDASE 3"/>
    <property type="match status" value="1"/>
</dbReference>
<evidence type="ECO:0000256" key="7">
    <source>
        <dbReference type="ARBA" id="ARBA00022723"/>
    </source>
</evidence>
<accession>A0ABR3ATH1</accession>
<comment type="cofactor">
    <cofactor evidence="11">
        <name>Zn(2+)</name>
        <dbReference type="ChEBI" id="CHEBI:29105"/>
    </cofactor>
    <text evidence="11">Binds 1 zinc ion per subunit.</text>
</comment>
<keyword evidence="5 11" id="KW-0963">Cytoplasm</keyword>
<evidence type="ECO:0000256" key="5">
    <source>
        <dbReference type="ARBA" id="ARBA00022490"/>
    </source>
</evidence>
<comment type="similarity">
    <text evidence="3 11">Belongs to the peptidase M49 family.</text>
</comment>
<evidence type="ECO:0000313" key="12">
    <source>
        <dbReference type="EMBL" id="KAL0081955.1"/>
    </source>
</evidence>
<dbReference type="InterPro" id="IPR005317">
    <property type="entry name" value="Dipeptidyl-peptase3"/>
</dbReference>
<keyword evidence="13" id="KW-1185">Reference proteome</keyword>
<keyword evidence="9 11" id="KW-0862">Zinc</keyword>
<evidence type="ECO:0000313" key="13">
    <source>
        <dbReference type="Proteomes" id="UP001448207"/>
    </source>
</evidence>
<comment type="catalytic activity">
    <reaction evidence="1 11">
        <text>Release of an N-terminal dipeptide from a peptide comprising four or more residues, with broad specificity. Also acts on dipeptidyl 2-naphthylamides.</text>
        <dbReference type="EC" id="3.4.14.4"/>
    </reaction>
</comment>
<protein>
    <recommendedName>
        <fullName evidence="11">Dipeptidyl peptidase 3</fullName>
        <ecNumber evidence="11">3.4.14.4</ecNumber>
    </recommendedName>
    <alternativeName>
        <fullName evidence="11">Dipeptidyl aminopeptidase III</fullName>
    </alternativeName>
    <alternativeName>
        <fullName evidence="11">Dipeptidyl peptidase III</fullName>
    </alternativeName>
</protein>